<evidence type="ECO:0000256" key="2">
    <source>
        <dbReference type="ARBA" id="ARBA00022741"/>
    </source>
</evidence>
<dbReference type="Pfam" id="PF00005">
    <property type="entry name" value="ABC_tran"/>
    <property type="match status" value="1"/>
</dbReference>
<dbReference type="GO" id="GO:0016887">
    <property type="term" value="F:ATP hydrolysis activity"/>
    <property type="evidence" value="ECO:0007669"/>
    <property type="project" value="InterPro"/>
</dbReference>
<dbReference type="SMART" id="SM00382">
    <property type="entry name" value="AAA"/>
    <property type="match status" value="1"/>
</dbReference>
<keyword evidence="1" id="KW-0813">Transport</keyword>
<evidence type="ECO:0000313" key="6">
    <source>
        <dbReference type="Proteomes" id="UP000623067"/>
    </source>
</evidence>
<dbReference type="PROSITE" id="PS50893">
    <property type="entry name" value="ABC_TRANSPORTER_2"/>
    <property type="match status" value="1"/>
</dbReference>
<dbReference type="Gene3D" id="3.40.50.300">
    <property type="entry name" value="P-loop containing nucleotide triphosphate hydrolases"/>
    <property type="match status" value="1"/>
</dbReference>
<dbReference type="SUPFAM" id="SSF52540">
    <property type="entry name" value="P-loop containing nucleoside triphosphate hydrolases"/>
    <property type="match status" value="1"/>
</dbReference>
<keyword evidence="3 5" id="KW-0067">ATP-binding</keyword>
<organism evidence="5 6">
    <name type="scientific">Sphingomonas metalli</name>
    <dbReference type="NCBI Taxonomy" id="1779358"/>
    <lineage>
        <taxon>Bacteria</taxon>
        <taxon>Pseudomonadati</taxon>
        <taxon>Pseudomonadota</taxon>
        <taxon>Alphaproteobacteria</taxon>
        <taxon>Sphingomonadales</taxon>
        <taxon>Sphingomonadaceae</taxon>
        <taxon>Sphingomonas</taxon>
    </lineage>
</organism>
<dbReference type="InterPro" id="IPR050093">
    <property type="entry name" value="ABC_SmlMolc_Importer"/>
</dbReference>
<protein>
    <submittedName>
        <fullName evidence="5">ABC transporter ATP-binding protein</fullName>
    </submittedName>
</protein>
<proteinExistence type="predicted"/>
<dbReference type="AlphaFoldDB" id="A0A916SZW5"/>
<dbReference type="PROSITE" id="PS00211">
    <property type="entry name" value="ABC_TRANSPORTER_1"/>
    <property type="match status" value="1"/>
</dbReference>
<dbReference type="GO" id="GO:0005524">
    <property type="term" value="F:ATP binding"/>
    <property type="evidence" value="ECO:0007669"/>
    <property type="project" value="UniProtKB-KW"/>
</dbReference>
<dbReference type="PANTHER" id="PTHR42781">
    <property type="entry name" value="SPERMIDINE/PUTRESCINE IMPORT ATP-BINDING PROTEIN POTA"/>
    <property type="match status" value="1"/>
</dbReference>
<accession>A0A916SZW5</accession>
<dbReference type="PANTHER" id="PTHR42781:SF4">
    <property type="entry name" value="SPERMIDINE_PUTRESCINE IMPORT ATP-BINDING PROTEIN POTA"/>
    <property type="match status" value="1"/>
</dbReference>
<evidence type="ECO:0000313" key="5">
    <source>
        <dbReference type="EMBL" id="GGB25738.1"/>
    </source>
</evidence>
<dbReference type="InterPro" id="IPR017871">
    <property type="entry name" value="ABC_transporter-like_CS"/>
</dbReference>
<evidence type="ECO:0000256" key="1">
    <source>
        <dbReference type="ARBA" id="ARBA00022448"/>
    </source>
</evidence>
<dbReference type="InterPro" id="IPR027417">
    <property type="entry name" value="P-loop_NTPase"/>
</dbReference>
<dbReference type="EMBL" id="BMIH01000002">
    <property type="protein sequence ID" value="GGB25738.1"/>
    <property type="molecule type" value="Genomic_DNA"/>
</dbReference>
<reference evidence="5" key="1">
    <citation type="journal article" date="2014" name="Int. J. Syst. Evol. Microbiol.">
        <title>Complete genome sequence of Corynebacterium casei LMG S-19264T (=DSM 44701T), isolated from a smear-ripened cheese.</title>
        <authorList>
            <consortium name="US DOE Joint Genome Institute (JGI-PGF)"/>
            <person name="Walter F."/>
            <person name="Albersmeier A."/>
            <person name="Kalinowski J."/>
            <person name="Ruckert C."/>
        </authorList>
    </citation>
    <scope>NUCLEOTIDE SEQUENCE</scope>
    <source>
        <strain evidence="5">CGMCC 1.15330</strain>
    </source>
</reference>
<evidence type="ECO:0000256" key="3">
    <source>
        <dbReference type="ARBA" id="ARBA00022840"/>
    </source>
</evidence>
<evidence type="ECO:0000259" key="4">
    <source>
        <dbReference type="PROSITE" id="PS50893"/>
    </source>
</evidence>
<keyword evidence="2" id="KW-0547">Nucleotide-binding</keyword>
<dbReference type="InterPro" id="IPR003439">
    <property type="entry name" value="ABC_transporter-like_ATP-bd"/>
</dbReference>
<name>A0A916SZW5_9SPHN</name>
<dbReference type="Proteomes" id="UP000623067">
    <property type="component" value="Unassembled WGS sequence"/>
</dbReference>
<reference evidence="5" key="2">
    <citation type="submission" date="2020-09" db="EMBL/GenBank/DDBJ databases">
        <authorList>
            <person name="Sun Q."/>
            <person name="Zhou Y."/>
        </authorList>
    </citation>
    <scope>NUCLEOTIDE SEQUENCE</scope>
    <source>
        <strain evidence="5">CGMCC 1.15330</strain>
    </source>
</reference>
<dbReference type="InterPro" id="IPR003593">
    <property type="entry name" value="AAA+_ATPase"/>
</dbReference>
<feature type="domain" description="ABC transporter" evidence="4">
    <location>
        <begin position="31"/>
        <end position="260"/>
    </location>
</feature>
<gene>
    <name evidence="5" type="ORF">GCM10011380_14140</name>
</gene>
<keyword evidence="6" id="KW-1185">Reference proteome</keyword>
<comment type="caution">
    <text evidence="5">The sequence shown here is derived from an EMBL/GenBank/DDBJ whole genome shotgun (WGS) entry which is preliminary data.</text>
</comment>
<sequence>MPEGGSGTFSQNQWTKARAGLILVAMEPPALAWDRVVKRYGAVAAVDGVSLAVASGSFVALVGTSGSGKSTLLKMANRLIDPDEGRVLLDGRDVTGEPAPTLRRRIGYVFQHIGLFPHLDVARNIAIGPRVAGRPTPDIHRLLDLVELPRELAGRMPAELSGGQRQRVGIARALAQDTKLLLMDEAFGALDPVTRDALGRRLRALHDELALTTILVTHDMAEALLLATRVVVMRAGRIVADETPAALMAGGGGDAAQALVAVPRAQAEQLAAMAHR</sequence>